<dbReference type="InterPro" id="IPR011629">
    <property type="entry name" value="CobW-like_C"/>
</dbReference>
<evidence type="ECO:0000256" key="2">
    <source>
        <dbReference type="ARBA" id="ARBA00022801"/>
    </source>
</evidence>
<dbReference type="InterPro" id="IPR036627">
    <property type="entry name" value="CobW-likC_sf"/>
</dbReference>
<evidence type="ECO:0000313" key="8">
    <source>
        <dbReference type="EMBL" id="MFD1131099.1"/>
    </source>
</evidence>
<keyword evidence="2" id="KW-0378">Hydrolase</keyword>
<dbReference type="SUPFAM" id="SSF90002">
    <property type="entry name" value="Hypothetical protein YjiA, C-terminal domain"/>
    <property type="match status" value="1"/>
</dbReference>
<feature type="domain" description="CobW C-terminal" evidence="7">
    <location>
        <begin position="240"/>
        <end position="311"/>
    </location>
</feature>
<dbReference type="RefSeq" id="WP_251584591.1">
    <property type="nucleotide sequence ID" value="NZ_JBHTKX010000006.1"/>
</dbReference>
<sequence length="323" mass="36641">MRIPTFILSGFLGSGKTTLLLQMLEETKKRGLQPGVIMNELGRQDVDGQLISEQSEVQIERLLDGCVCCDKKAELDGALRLLLQRQPDFIFIELTGVANPEEIADILAESFRNEVENKRIITVLDAEHTLDYNSIFAADRQLVRTLRRQIEVADLILVNKKDLASSQALAKIEKVVRKQNEHAEILYTVHSEINVASLLEGITPHKNLTNPAEEFTNTPIPEPSYSHIKTITLPIPESISFNKPELEQFLRHWCPQLVRMKGYIRIDEKVELFQFAGGRMNWTTSVYPGTPYLVVIGMQLDKNQMLAEWTAFCESMNVTMKSS</sequence>
<dbReference type="EMBL" id="JBHTKX010000006">
    <property type="protein sequence ID" value="MFD1131099.1"/>
    <property type="molecule type" value="Genomic_DNA"/>
</dbReference>
<dbReference type="InterPro" id="IPR051316">
    <property type="entry name" value="Zinc-reg_GTPase_activator"/>
</dbReference>
<organism evidence="8 9">
    <name type="scientific">Paenibacillus provencensis</name>
    <dbReference type="NCBI Taxonomy" id="441151"/>
    <lineage>
        <taxon>Bacteria</taxon>
        <taxon>Bacillati</taxon>
        <taxon>Bacillota</taxon>
        <taxon>Bacilli</taxon>
        <taxon>Bacillales</taxon>
        <taxon>Paenibacillaceae</taxon>
        <taxon>Paenibacillus</taxon>
    </lineage>
</organism>
<name>A0ABW3Q8X2_9BACL</name>
<comment type="catalytic activity">
    <reaction evidence="5">
        <text>GTP + H2O = GDP + phosphate + H(+)</text>
        <dbReference type="Rhea" id="RHEA:19669"/>
        <dbReference type="ChEBI" id="CHEBI:15377"/>
        <dbReference type="ChEBI" id="CHEBI:15378"/>
        <dbReference type="ChEBI" id="CHEBI:37565"/>
        <dbReference type="ChEBI" id="CHEBI:43474"/>
        <dbReference type="ChEBI" id="CHEBI:58189"/>
    </reaction>
    <physiologicalReaction direction="left-to-right" evidence="5">
        <dbReference type="Rhea" id="RHEA:19670"/>
    </physiologicalReaction>
</comment>
<reference evidence="9" key="1">
    <citation type="journal article" date="2019" name="Int. J. Syst. Evol. Microbiol.">
        <title>The Global Catalogue of Microorganisms (GCM) 10K type strain sequencing project: providing services to taxonomists for standard genome sequencing and annotation.</title>
        <authorList>
            <consortium name="The Broad Institute Genomics Platform"/>
            <consortium name="The Broad Institute Genome Sequencing Center for Infectious Disease"/>
            <person name="Wu L."/>
            <person name="Ma J."/>
        </authorList>
    </citation>
    <scope>NUCLEOTIDE SEQUENCE [LARGE SCALE GENOMIC DNA]</scope>
    <source>
        <strain evidence="9">CCUG 53519</strain>
    </source>
</reference>
<dbReference type="SUPFAM" id="SSF52540">
    <property type="entry name" value="P-loop containing nucleoside triphosphate hydrolases"/>
    <property type="match status" value="1"/>
</dbReference>
<evidence type="ECO:0000313" key="9">
    <source>
        <dbReference type="Proteomes" id="UP001597169"/>
    </source>
</evidence>
<proteinExistence type="inferred from homology"/>
<evidence type="ECO:0000256" key="3">
    <source>
        <dbReference type="ARBA" id="ARBA00023186"/>
    </source>
</evidence>
<dbReference type="InterPro" id="IPR027417">
    <property type="entry name" value="P-loop_NTPase"/>
</dbReference>
<evidence type="ECO:0000256" key="5">
    <source>
        <dbReference type="ARBA" id="ARBA00049117"/>
    </source>
</evidence>
<evidence type="ECO:0000256" key="1">
    <source>
        <dbReference type="ARBA" id="ARBA00022741"/>
    </source>
</evidence>
<dbReference type="Pfam" id="PF07683">
    <property type="entry name" value="CobW_C"/>
    <property type="match status" value="1"/>
</dbReference>
<comment type="similarity">
    <text evidence="4">Belongs to the SIMIBI class G3E GTPase family. ZNG1 subfamily.</text>
</comment>
<dbReference type="Pfam" id="PF02492">
    <property type="entry name" value="cobW"/>
    <property type="match status" value="1"/>
</dbReference>
<dbReference type="CDD" id="cd03112">
    <property type="entry name" value="CobW-like"/>
    <property type="match status" value="1"/>
</dbReference>
<dbReference type="Gene3D" id="3.30.1220.10">
    <property type="entry name" value="CobW-like, C-terminal domain"/>
    <property type="match status" value="1"/>
</dbReference>
<protein>
    <submittedName>
        <fullName evidence="8">CobW family GTP-binding protein</fullName>
    </submittedName>
</protein>
<keyword evidence="1" id="KW-0547">Nucleotide-binding</keyword>
<keyword evidence="9" id="KW-1185">Reference proteome</keyword>
<dbReference type="Proteomes" id="UP001597169">
    <property type="component" value="Unassembled WGS sequence"/>
</dbReference>
<dbReference type="PANTHER" id="PTHR13748">
    <property type="entry name" value="COBW-RELATED"/>
    <property type="match status" value="1"/>
</dbReference>
<evidence type="ECO:0000256" key="4">
    <source>
        <dbReference type="ARBA" id="ARBA00034320"/>
    </source>
</evidence>
<comment type="caution">
    <text evidence="8">The sequence shown here is derived from an EMBL/GenBank/DDBJ whole genome shotgun (WGS) entry which is preliminary data.</text>
</comment>
<dbReference type="InterPro" id="IPR003495">
    <property type="entry name" value="CobW/HypB/UreG_nucleotide-bd"/>
</dbReference>
<evidence type="ECO:0000259" key="6">
    <source>
        <dbReference type="Pfam" id="PF02492"/>
    </source>
</evidence>
<gene>
    <name evidence="8" type="ORF">ACFQ3J_23470</name>
</gene>
<feature type="domain" description="CobW/HypB/UreG nucleotide-binding" evidence="6">
    <location>
        <begin position="4"/>
        <end position="186"/>
    </location>
</feature>
<keyword evidence="3" id="KW-0143">Chaperone</keyword>
<dbReference type="Gene3D" id="3.40.50.300">
    <property type="entry name" value="P-loop containing nucleotide triphosphate hydrolases"/>
    <property type="match status" value="1"/>
</dbReference>
<evidence type="ECO:0000259" key="7">
    <source>
        <dbReference type="Pfam" id="PF07683"/>
    </source>
</evidence>
<accession>A0ABW3Q8X2</accession>
<dbReference type="PANTHER" id="PTHR13748:SF62">
    <property type="entry name" value="COBW DOMAIN-CONTAINING PROTEIN"/>
    <property type="match status" value="1"/>
</dbReference>